<dbReference type="AlphaFoldDB" id="S3DAE2"/>
<accession>S3DAE2</accession>
<evidence type="ECO:0000313" key="4">
    <source>
        <dbReference type="Proteomes" id="UP000016923"/>
    </source>
</evidence>
<sequence length="531" mass="55528">MAPVTENEVLRVAKAVGFDVPESELSDYAELLGRAQEAFEAVVNCEDYQPTPDLDVAPRTDVHFPDVKDNPHNGWAWRCHCVHAQPVSDLLSGKTLCLKDNIAMADVPCLLGTESFTGWVPATDATVVTRLLENGGTIMGKAVCENLSRGAVSCTAATGPVHNPYAPCYSAGGSSSGTAALVASGAVDMGIGCDQGGSIRIPAALCGLYGFKATTGLVPYTGIASNDAAVDYVGPITTSCSDCAILLQAIAGADGLDDRQGPGTPLLSHVPAYRDLLLWQPSADNKEAAYGAGPLQGMRIGVLVEGLASSLLDAGVATSFHRAVDGFAALGAVVSEVSVPMHTRGRSIYTVMSKMGNHMGMLGQATGRRQVLLTDLLACKGLPYTPAAVAKMSTASKEGLLAGSYGWARYPLAYAKSVNLMRQLQDAYDAALLSVDFLVMPTTITPSSPLPPADASPRVHVLASAGKLENTSQFNGTGHPALAMPIGLVPAKTDPSLRLPASLQIVGKFFDEARILQAAYAWESAYDWKTM</sequence>
<dbReference type="Pfam" id="PF01425">
    <property type="entry name" value="Amidase"/>
    <property type="match status" value="1"/>
</dbReference>
<dbReference type="HOGENOM" id="CLU_009600_18_1_1"/>
<dbReference type="OMA" id="NHTVWRT"/>
<dbReference type="PROSITE" id="PS00571">
    <property type="entry name" value="AMIDASES"/>
    <property type="match status" value="1"/>
</dbReference>
<keyword evidence="4" id="KW-1185">Reference proteome</keyword>
<dbReference type="PANTHER" id="PTHR11895">
    <property type="entry name" value="TRANSAMIDASE"/>
    <property type="match status" value="1"/>
</dbReference>
<dbReference type="InterPro" id="IPR020556">
    <property type="entry name" value="Amidase_CS"/>
</dbReference>
<dbReference type="InterPro" id="IPR000120">
    <property type="entry name" value="Amidase"/>
</dbReference>
<dbReference type="InterPro" id="IPR023631">
    <property type="entry name" value="Amidase_dom"/>
</dbReference>
<dbReference type="PANTHER" id="PTHR11895:SF170">
    <property type="entry name" value="AMIDASE"/>
    <property type="match status" value="1"/>
</dbReference>
<reference evidence="3 4" key="1">
    <citation type="journal article" date="2013" name="BMC Genomics">
        <title>The genome and transcriptome of the pine saprophyte Ophiostoma piceae, and a comparison with the bark beetle-associated pine pathogen Grosmannia clavigera.</title>
        <authorList>
            <person name="Haridas S."/>
            <person name="Wang Y."/>
            <person name="Lim L."/>
            <person name="Massoumi Alamouti S."/>
            <person name="Jackman S."/>
            <person name="Docking R."/>
            <person name="Robertson G."/>
            <person name="Birol I."/>
            <person name="Bohlmann J."/>
            <person name="Breuil C."/>
        </authorList>
    </citation>
    <scope>NUCLEOTIDE SEQUENCE [LARGE SCALE GENOMIC DNA]</scope>
    <source>
        <strain evidence="3 4">UAMH 11346</strain>
    </source>
</reference>
<dbReference type="InterPro" id="IPR036928">
    <property type="entry name" value="AS_sf"/>
</dbReference>
<organism evidence="3 4">
    <name type="scientific">Ophiostoma piceae (strain UAMH 11346)</name>
    <name type="common">Sap stain fungus</name>
    <dbReference type="NCBI Taxonomy" id="1262450"/>
    <lineage>
        <taxon>Eukaryota</taxon>
        <taxon>Fungi</taxon>
        <taxon>Dikarya</taxon>
        <taxon>Ascomycota</taxon>
        <taxon>Pezizomycotina</taxon>
        <taxon>Sordariomycetes</taxon>
        <taxon>Sordariomycetidae</taxon>
        <taxon>Ophiostomatales</taxon>
        <taxon>Ophiostomataceae</taxon>
        <taxon>Ophiostoma</taxon>
    </lineage>
</organism>
<dbReference type="EMBL" id="KE148146">
    <property type="protein sequence ID" value="EPE10505.1"/>
    <property type="molecule type" value="Genomic_DNA"/>
</dbReference>
<dbReference type="Gene3D" id="3.90.1300.10">
    <property type="entry name" value="Amidase signature (AS) domain"/>
    <property type="match status" value="1"/>
</dbReference>
<evidence type="ECO:0000259" key="2">
    <source>
        <dbReference type="Pfam" id="PF01425"/>
    </source>
</evidence>
<protein>
    <submittedName>
        <fullName evidence="3">Amidase signature enzyme</fullName>
    </submittedName>
</protein>
<evidence type="ECO:0000313" key="3">
    <source>
        <dbReference type="EMBL" id="EPE10505.1"/>
    </source>
</evidence>
<dbReference type="Proteomes" id="UP000016923">
    <property type="component" value="Unassembled WGS sequence"/>
</dbReference>
<proteinExistence type="inferred from homology"/>
<dbReference type="VEuPathDB" id="FungiDB:F503_05600"/>
<name>S3DAE2_OPHP1</name>
<comment type="similarity">
    <text evidence="1">Belongs to the amidase family.</text>
</comment>
<dbReference type="SUPFAM" id="SSF75304">
    <property type="entry name" value="Amidase signature (AS) enzymes"/>
    <property type="match status" value="1"/>
</dbReference>
<dbReference type="eggNOG" id="KOG1211">
    <property type="taxonomic scope" value="Eukaryota"/>
</dbReference>
<feature type="domain" description="Amidase" evidence="2">
    <location>
        <begin position="89"/>
        <end position="516"/>
    </location>
</feature>
<dbReference type="OrthoDB" id="1879366at2759"/>
<evidence type="ECO:0000256" key="1">
    <source>
        <dbReference type="ARBA" id="ARBA00009199"/>
    </source>
</evidence>
<gene>
    <name evidence="3" type="ORF">F503_05600</name>
</gene>
<dbReference type="STRING" id="1262450.S3DAE2"/>
<dbReference type="GO" id="GO:0003824">
    <property type="term" value="F:catalytic activity"/>
    <property type="evidence" value="ECO:0007669"/>
    <property type="project" value="InterPro"/>
</dbReference>